<protein>
    <submittedName>
        <fullName evidence="1">Uncharacterized protein</fullName>
    </submittedName>
</protein>
<dbReference type="SUPFAM" id="SSF51316">
    <property type="entry name" value="Mss4-like"/>
    <property type="match status" value="1"/>
</dbReference>
<organism evidence="1 2">
    <name type="scientific">Tropicimonas aquimaris</name>
    <dbReference type="NCBI Taxonomy" id="914152"/>
    <lineage>
        <taxon>Bacteria</taxon>
        <taxon>Pseudomonadati</taxon>
        <taxon>Pseudomonadota</taxon>
        <taxon>Alphaproteobacteria</taxon>
        <taxon>Rhodobacterales</taxon>
        <taxon>Roseobacteraceae</taxon>
        <taxon>Tropicimonas</taxon>
    </lineage>
</organism>
<evidence type="ECO:0000313" key="1">
    <source>
        <dbReference type="EMBL" id="MFD0978507.1"/>
    </source>
</evidence>
<gene>
    <name evidence="1" type="ORF">ACFQ2S_02480</name>
</gene>
<dbReference type="Proteomes" id="UP001597108">
    <property type="component" value="Unassembled WGS sequence"/>
</dbReference>
<evidence type="ECO:0000313" key="2">
    <source>
        <dbReference type="Proteomes" id="UP001597108"/>
    </source>
</evidence>
<proteinExistence type="predicted"/>
<comment type="caution">
    <text evidence="1">The sequence shown here is derived from an EMBL/GenBank/DDBJ whole genome shotgun (WGS) entry which is preliminary data.</text>
</comment>
<dbReference type="RefSeq" id="WP_386072438.1">
    <property type="nucleotide sequence ID" value="NZ_JBHTJT010000006.1"/>
</dbReference>
<name>A0ABW3IK68_9RHOB</name>
<dbReference type="InterPro" id="IPR011057">
    <property type="entry name" value="Mss4-like_sf"/>
</dbReference>
<sequence>MKGEEHIRQYNKTENSDRKWCNLFGGHIMAGHPGLNLIDIYAAILPSVDFQPGVHVNYADTVLPMRDGLPKFRDFPADFGGSGEVMAE</sequence>
<dbReference type="EMBL" id="JBHTJT010000006">
    <property type="protein sequence ID" value="MFD0978507.1"/>
    <property type="molecule type" value="Genomic_DNA"/>
</dbReference>
<keyword evidence="2" id="KW-1185">Reference proteome</keyword>
<accession>A0ABW3IK68</accession>
<reference evidence="2" key="1">
    <citation type="journal article" date="2019" name="Int. J. Syst. Evol. Microbiol.">
        <title>The Global Catalogue of Microorganisms (GCM) 10K type strain sequencing project: providing services to taxonomists for standard genome sequencing and annotation.</title>
        <authorList>
            <consortium name="The Broad Institute Genomics Platform"/>
            <consortium name="The Broad Institute Genome Sequencing Center for Infectious Disease"/>
            <person name="Wu L."/>
            <person name="Ma J."/>
        </authorList>
    </citation>
    <scope>NUCLEOTIDE SEQUENCE [LARGE SCALE GENOMIC DNA]</scope>
    <source>
        <strain evidence="2">CCUG 60524</strain>
    </source>
</reference>